<dbReference type="EMBL" id="POTW01000045">
    <property type="protein sequence ID" value="PZF82095.1"/>
    <property type="molecule type" value="Genomic_DNA"/>
</dbReference>
<keyword evidence="2" id="KW-1133">Transmembrane helix</keyword>
<keyword evidence="2" id="KW-0812">Transmembrane</keyword>
<keyword evidence="4" id="KW-1185">Reference proteome</keyword>
<dbReference type="Proteomes" id="UP000248764">
    <property type="component" value="Unassembled WGS sequence"/>
</dbReference>
<feature type="region of interest" description="Disordered" evidence="1">
    <location>
        <begin position="44"/>
        <end position="93"/>
    </location>
</feature>
<gene>
    <name evidence="3" type="ORF">C1I92_18430</name>
</gene>
<evidence type="ECO:0000256" key="2">
    <source>
        <dbReference type="SAM" id="Phobius"/>
    </source>
</evidence>
<feature type="compositionally biased region" description="Low complexity" evidence="1">
    <location>
        <begin position="75"/>
        <end position="86"/>
    </location>
</feature>
<reference evidence="3 4" key="1">
    <citation type="submission" date="2018-01" db="EMBL/GenBank/DDBJ databases">
        <title>Draft genome sequence of Jiangella sp. GTF31.</title>
        <authorList>
            <person name="Sahin N."/>
            <person name="Ay H."/>
            <person name="Saygin H."/>
        </authorList>
    </citation>
    <scope>NUCLEOTIDE SEQUENCE [LARGE SCALE GENOMIC DNA]</scope>
    <source>
        <strain evidence="3 4">GTF31</strain>
    </source>
</reference>
<proteinExistence type="predicted"/>
<feature type="transmembrane region" description="Helical" evidence="2">
    <location>
        <begin position="21"/>
        <end position="41"/>
    </location>
</feature>
<sequence length="93" mass="9288">MPALTRLSALSRLPGSGRRRLALLAAPVVLAGAAVAGVTLWPDGASGDLAANATTTLGIPERDQEASRGEPRPTLPAVTPNAAPTPTATPTPT</sequence>
<evidence type="ECO:0000256" key="1">
    <source>
        <dbReference type="SAM" id="MobiDB-lite"/>
    </source>
</evidence>
<organism evidence="3 4">
    <name type="scientific">Jiangella anatolica</name>
    <dbReference type="NCBI Taxonomy" id="2670374"/>
    <lineage>
        <taxon>Bacteria</taxon>
        <taxon>Bacillati</taxon>
        <taxon>Actinomycetota</taxon>
        <taxon>Actinomycetes</taxon>
        <taxon>Jiangellales</taxon>
        <taxon>Jiangellaceae</taxon>
        <taxon>Jiangella</taxon>
    </lineage>
</organism>
<comment type="caution">
    <text evidence="3">The sequence shown here is derived from an EMBL/GenBank/DDBJ whole genome shotgun (WGS) entry which is preliminary data.</text>
</comment>
<feature type="non-terminal residue" evidence="3">
    <location>
        <position position="93"/>
    </location>
</feature>
<dbReference type="AlphaFoldDB" id="A0A2W2B400"/>
<evidence type="ECO:0000313" key="4">
    <source>
        <dbReference type="Proteomes" id="UP000248764"/>
    </source>
</evidence>
<protein>
    <submittedName>
        <fullName evidence="3">Uncharacterized protein</fullName>
    </submittedName>
</protein>
<accession>A0A2W2B400</accession>
<evidence type="ECO:0000313" key="3">
    <source>
        <dbReference type="EMBL" id="PZF82095.1"/>
    </source>
</evidence>
<name>A0A2W2B400_9ACTN</name>
<keyword evidence="2" id="KW-0472">Membrane</keyword>
<feature type="compositionally biased region" description="Basic and acidic residues" evidence="1">
    <location>
        <begin position="60"/>
        <end position="71"/>
    </location>
</feature>